<proteinExistence type="predicted"/>
<feature type="compositionally biased region" description="Basic and acidic residues" evidence="1">
    <location>
        <begin position="84"/>
        <end position="98"/>
    </location>
</feature>
<feature type="domain" description="Zinc knuckle CX2CX4HX4C" evidence="2">
    <location>
        <begin position="28"/>
        <end position="71"/>
    </location>
</feature>
<feature type="compositionally biased region" description="Basic and acidic residues" evidence="1">
    <location>
        <begin position="68"/>
        <end position="77"/>
    </location>
</feature>
<dbReference type="Proteomes" id="UP000489600">
    <property type="component" value="Unassembled WGS sequence"/>
</dbReference>
<dbReference type="Pfam" id="PF14392">
    <property type="entry name" value="zf-CCHC_4"/>
    <property type="match status" value="1"/>
</dbReference>
<dbReference type="AlphaFoldDB" id="A0A565CPY6"/>
<gene>
    <name evidence="3" type="ORF">ANE_LOCUS26229</name>
</gene>
<keyword evidence="4" id="KW-1185">Reference proteome</keyword>
<sequence length="136" mass="16086">MGEELGEIMFWEVVEPFTRFRVMLNCEAPLLFRMESRSDTGKIFWISFDYLKLKNYCNLCLRMSHDAKSCPDQVVHRREPHRRRSDDEDIRREKEPRNGRIQVNQARTEPKQGSNGNTLDAASTSKWRPVCRDLLP</sequence>
<dbReference type="OrthoDB" id="1110606at2759"/>
<reference evidence="3" key="1">
    <citation type="submission" date="2019-07" db="EMBL/GenBank/DDBJ databases">
        <authorList>
            <person name="Dittberner H."/>
        </authorList>
    </citation>
    <scope>NUCLEOTIDE SEQUENCE [LARGE SCALE GENOMIC DNA]</scope>
</reference>
<name>A0A565CPY6_9BRAS</name>
<evidence type="ECO:0000256" key="1">
    <source>
        <dbReference type="SAM" id="MobiDB-lite"/>
    </source>
</evidence>
<dbReference type="InterPro" id="IPR025836">
    <property type="entry name" value="Zn_knuckle_CX2CX4HX4C"/>
</dbReference>
<feature type="compositionally biased region" description="Polar residues" evidence="1">
    <location>
        <begin position="101"/>
        <end position="122"/>
    </location>
</feature>
<protein>
    <recommendedName>
        <fullName evidence="2">Zinc knuckle CX2CX4HX4C domain-containing protein</fullName>
    </recommendedName>
</protein>
<accession>A0A565CPY6</accession>
<evidence type="ECO:0000313" key="3">
    <source>
        <dbReference type="EMBL" id="VVB15785.1"/>
    </source>
</evidence>
<organism evidence="3 4">
    <name type="scientific">Arabis nemorensis</name>
    <dbReference type="NCBI Taxonomy" id="586526"/>
    <lineage>
        <taxon>Eukaryota</taxon>
        <taxon>Viridiplantae</taxon>
        <taxon>Streptophyta</taxon>
        <taxon>Embryophyta</taxon>
        <taxon>Tracheophyta</taxon>
        <taxon>Spermatophyta</taxon>
        <taxon>Magnoliopsida</taxon>
        <taxon>eudicotyledons</taxon>
        <taxon>Gunneridae</taxon>
        <taxon>Pentapetalae</taxon>
        <taxon>rosids</taxon>
        <taxon>malvids</taxon>
        <taxon>Brassicales</taxon>
        <taxon>Brassicaceae</taxon>
        <taxon>Arabideae</taxon>
        <taxon>Arabis</taxon>
    </lineage>
</organism>
<evidence type="ECO:0000313" key="4">
    <source>
        <dbReference type="Proteomes" id="UP000489600"/>
    </source>
</evidence>
<feature type="region of interest" description="Disordered" evidence="1">
    <location>
        <begin position="68"/>
        <end position="122"/>
    </location>
</feature>
<comment type="caution">
    <text evidence="3">The sequence shown here is derived from an EMBL/GenBank/DDBJ whole genome shotgun (WGS) entry which is preliminary data.</text>
</comment>
<evidence type="ECO:0000259" key="2">
    <source>
        <dbReference type="Pfam" id="PF14392"/>
    </source>
</evidence>
<dbReference type="EMBL" id="CABITT030000008">
    <property type="protein sequence ID" value="VVB15785.1"/>
    <property type="molecule type" value="Genomic_DNA"/>
</dbReference>